<accession>A0A482WB52</accession>
<gene>
    <name evidence="1" type="ORF">BDFB_000323</name>
</gene>
<reference evidence="1 2" key="1">
    <citation type="submission" date="2017-03" db="EMBL/GenBank/DDBJ databases">
        <title>Genome of the blue death feigning beetle - Asbolus verrucosus.</title>
        <authorList>
            <person name="Rider S.D."/>
        </authorList>
    </citation>
    <scope>NUCLEOTIDE SEQUENCE [LARGE SCALE GENOMIC DNA]</scope>
    <source>
        <strain evidence="1">Butters</strain>
        <tissue evidence="1">Head and leg muscle</tissue>
    </source>
</reference>
<protein>
    <submittedName>
        <fullName evidence="1">Uncharacterized protein</fullName>
    </submittedName>
</protein>
<proteinExistence type="predicted"/>
<dbReference type="Proteomes" id="UP000292052">
    <property type="component" value="Unassembled WGS sequence"/>
</dbReference>
<evidence type="ECO:0000313" key="2">
    <source>
        <dbReference type="Proteomes" id="UP000292052"/>
    </source>
</evidence>
<dbReference type="AlphaFoldDB" id="A0A482WB52"/>
<organism evidence="1 2">
    <name type="scientific">Asbolus verrucosus</name>
    <name type="common">Desert ironclad beetle</name>
    <dbReference type="NCBI Taxonomy" id="1661398"/>
    <lineage>
        <taxon>Eukaryota</taxon>
        <taxon>Metazoa</taxon>
        <taxon>Ecdysozoa</taxon>
        <taxon>Arthropoda</taxon>
        <taxon>Hexapoda</taxon>
        <taxon>Insecta</taxon>
        <taxon>Pterygota</taxon>
        <taxon>Neoptera</taxon>
        <taxon>Endopterygota</taxon>
        <taxon>Coleoptera</taxon>
        <taxon>Polyphaga</taxon>
        <taxon>Cucujiformia</taxon>
        <taxon>Tenebrionidae</taxon>
        <taxon>Pimeliinae</taxon>
        <taxon>Asbolus</taxon>
    </lineage>
</organism>
<name>A0A482WB52_ASBVE</name>
<keyword evidence="2" id="KW-1185">Reference proteome</keyword>
<dbReference type="EMBL" id="QDEB01008189">
    <property type="protein sequence ID" value="RZC42406.1"/>
    <property type="molecule type" value="Genomic_DNA"/>
</dbReference>
<comment type="caution">
    <text evidence="1">The sequence shown here is derived from an EMBL/GenBank/DDBJ whole genome shotgun (WGS) entry which is preliminary data.</text>
</comment>
<sequence>MLKDDVIISDNSVISEDYITELLKNVTKSNEGASIEKVLNLFKNQNAVRYFKYNVNQYCDLHRLAISEIQDSINTDKIMKK</sequence>
<evidence type="ECO:0000313" key="1">
    <source>
        <dbReference type="EMBL" id="RZC42406.1"/>
    </source>
</evidence>